<name>A0ABV3K620_STRON</name>
<proteinExistence type="predicted"/>
<evidence type="ECO:0000313" key="2">
    <source>
        <dbReference type="Proteomes" id="UP001552594"/>
    </source>
</evidence>
<dbReference type="Proteomes" id="UP001552594">
    <property type="component" value="Unassembled WGS sequence"/>
</dbReference>
<evidence type="ECO:0000313" key="1">
    <source>
        <dbReference type="EMBL" id="MEV5510117.1"/>
    </source>
</evidence>
<accession>A0ABV3K620</accession>
<protein>
    <recommendedName>
        <fullName evidence="3">Transposase</fullName>
    </recommendedName>
</protein>
<organism evidence="1 2">
    <name type="scientific">Streptomyces orinoci</name>
    <name type="common">Streptoverticillium orinoci</name>
    <dbReference type="NCBI Taxonomy" id="67339"/>
    <lineage>
        <taxon>Bacteria</taxon>
        <taxon>Bacillati</taxon>
        <taxon>Actinomycetota</taxon>
        <taxon>Actinomycetes</taxon>
        <taxon>Kitasatosporales</taxon>
        <taxon>Streptomycetaceae</taxon>
        <taxon>Streptomyces</taxon>
    </lineage>
</organism>
<comment type="caution">
    <text evidence="1">The sequence shown here is derived from an EMBL/GenBank/DDBJ whole genome shotgun (WGS) entry which is preliminary data.</text>
</comment>
<evidence type="ECO:0008006" key="3">
    <source>
        <dbReference type="Google" id="ProtNLM"/>
    </source>
</evidence>
<reference evidence="1 2" key="1">
    <citation type="submission" date="2024-06" db="EMBL/GenBank/DDBJ databases">
        <title>The Natural Products Discovery Center: Release of the First 8490 Sequenced Strains for Exploring Actinobacteria Biosynthetic Diversity.</title>
        <authorList>
            <person name="Kalkreuter E."/>
            <person name="Kautsar S.A."/>
            <person name="Yang D."/>
            <person name="Bader C.D."/>
            <person name="Teijaro C.N."/>
            <person name="Fluegel L."/>
            <person name="Davis C.M."/>
            <person name="Simpson J.R."/>
            <person name="Lauterbach L."/>
            <person name="Steele A.D."/>
            <person name="Gui C."/>
            <person name="Meng S."/>
            <person name="Li G."/>
            <person name="Viehrig K."/>
            <person name="Ye F."/>
            <person name="Su P."/>
            <person name="Kiefer A.F."/>
            <person name="Nichols A."/>
            <person name="Cepeda A.J."/>
            <person name="Yan W."/>
            <person name="Fan B."/>
            <person name="Jiang Y."/>
            <person name="Adhikari A."/>
            <person name="Zheng C.-J."/>
            <person name="Schuster L."/>
            <person name="Cowan T.M."/>
            <person name="Smanski M.J."/>
            <person name="Chevrette M.G."/>
            <person name="De Carvalho L.P.S."/>
            <person name="Shen B."/>
        </authorList>
    </citation>
    <scope>NUCLEOTIDE SEQUENCE [LARGE SCALE GENOMIC DNA]</scope>
    <source>
        <strain evidence="1 2">NPDC052347</strain>
    </source>
</reference>
<dbReference type="EMBL" id="JBFAUK010000028">
    <property type="protein sequence ID" value="MEV5510117.1"/>
    <property type="molecule type" value="Genomic_DNA"/>
</dbReference>
<gene>
    <name evidence="1" type="ORF">AB0L16_27420</name>
</gene>
<keyword evidence="2" id="KW-1185">Reference proteome</keyword>
<sequence length="165" mass="18123">MVGGVPVLDDLEPVVDALPAALVEVFIDEHVAPSRRIGRPLKLTDAELLCRAVAQVLLGFPSTRHWIRFAHARHGIYSVTCRSTRAYANRLGAARPLISWIIEALAGQIPTWHDNLRLIGSTSLPCAASRETAKRSALAAHAGYGYCRSHSRFFWGLRPYPVTTA</sequence>